<feature type="compositionally biased region" description="Basic and acidic residues" evidence="1">
    <location>
        <begin position="431"/>
        <end position="442"/>
    </location>
</feature>
<dbReference type="Proteomes" id="UP000799441">
    <property type="component" value="Unassembled WGS sequence"/>
</dbReference>
<feature type="region of interest" description="Disordered" evidence="1">
    <location>
        <begin position="1"/>
        <end position="31"/>
    </location>
</feature>
<feature type="region of interest" description="Disordered" evidence="1">
    <location>
        <begin position="43"/>
        <end position="95"/>
    </location>
</feature>
<reference evidence="2" key="1">
    <citation type="journal article" date="2020" name="Stud. Mycol.">
        <title>101 Dothideomycetes genomes: a test case for predicting lifestyles and emergence of pathogens.</title>
        <authorList>
            <person name="Haridas S."/>
            <person name="Albert R."/>
            <person name="Binder M."/>
            <person name="Bloem J."/>
            <person name="Labutti K."/>
            <person name="Salamov A."/>
            <person name="Andreopoulos B."/>
            <person name="Baker S."/>
            <person name="Barry K."/>
            <person name="Bills G."/>
            <person name="Bluhm B."/>
            <person name="Cannon C."/>
            <person name="Castanera R."/>
            <person name="Culley D."/>
            <person name="Daum C."/>
            <person name="Ezra D."/>
            <person name="Gonzalez J."/>
            <person name="Henrissat B."/>
            <person name="Kuo A."/>
            <person name="Liang C."/>
            <person name="Lipzen A."/>
            <person name="Lutzoni F."/>
            <person name="Magnuson J."/>
            <person name="Mondo S."/>
            <person name="Nolan M."/>
            <person name="Ohm R."/>
            <person name="Pangilinan J."/>
            <person name="Park H.-J."/>
            <person name="Ramirez L."/>
            <person name="Alfaro M."/>
            <person name="Sun H."/>
            <person name="Tritt A."/>
            <person name="Yoshinaga Y."/>
            <person name="Zwiers L.-H."/>
            <person name="Turgeon B."/>
            <person name="Goodwin S."/>
            <person name="Spatafora J."/>
            <person name="Crous P."/>
            <person name="Grigoriev I."/>
        </authorList>
    </citation>
    <scope>NUCLEOTIDE SEQUENCE</scope>
    <source>
        <strain evidence="2">CBS 116435</strain>
    </source>
</reference>
<evidence type="ECO:0000313" key="2">
    <source>
        <dbReference type="EMBL" id="KAF2723113.1"/>
    </source>
</evidence>
<keyword evidence="3" id="KW-1185">Reference proteome</keyword>
<comment type="caution">
    <text evidence="2">The sequence shown here is derived from an EMBL/GenBank/DDBJ whole genome shotgun (WGS) entry which is preliminary data.</text>
</comment>
<organism evidence="2 3">
    <name type="scientific">Polychaeton citri CBS 116435</name>
    <dbReference type="NCBI Taxonomy" id="1314669"/>
    <lineage>
        <taxon>Eukaryota</taxon>
        <taxon>Fungi</taxon>
        <taxon>Dikarya</taxon>
        <taxon>Ascomycota</taxon>
        <taxon>Pezizomycotina</taxon>
        <taxon>Dothideomycetes</taxon>
        <taxon>Dothideomycetidae</taxon>
        <taxon>Capnodiales</taxon>
        <taxon>Capnodiaceae</taxon>
        <taxon>Polychaeton</taxon>
    </lineage>
</organism>
<gene>
    <name evidence="2" type="ORF">K431DRAFT_283281</name>
</gene>
<feature type="region of interest" description="Disordered" evidence="1">
    <location>
        <begin position="416"/>
        <end position="449"/>
    </location>
</feature>
<name>A0A9P4QCC9_9PEZI</name>
<dbReference type="AlphaFoldDB" id="A0A9P4QCC9"/>
<evidence type="ECO:0000313" key="3">
    <source>
        <dbReference type="Proteomes" id="UP000799441"/>
    </source>
</evidence>
<dbReference type="EMBL" id="MU003778">
    <property type="protein sequence ID" value="KAF2723113.1"/>
    <property type="molecule type" value="Genomic_DNA"/>
</dbReference>
<sequence length="472" mass="51946">MFPLSDVRDNPMGSRGQGEEEEEESVTACYTDSQPQLQCQNCGHRNPYLATANPGGILASNSSEPSRARDTAVYNDDYSPPSPQRSRSPHADLENADSDLHHQWWWLEKNAAYEEARRTKSMRHLRSRSDNNLHVDLPAKDEMTRQNERRTDKMKRKASRGFSISSLIAPTKRLRHNVGSISESVKDFICRKDSALPGRVGSMPVGDSDESVRHDVDNYSDLAPLCRQERQVTALVQPLPCYSASDSEGSTSPCASIGIATPVSINACSRGVVSANYIGKTSAYPSACGTGSLQWPQKHPSAMQLRPYAPPLVAPCNSSIAYSLQKPSKQDHMQDLAVAVERAHVSGSFGEDARETRFRHIATGQDERKPFLKGIVGFNRSGGGSDKPRSRDFRGSFTHLAGMGTGMHREAKRKGRFFSKGEPDSAGFVDHTSRVRRSEDSVSPHWPSDQAELSSIDFLRSAIQQTGLGLSI</sequence>
<accession>A0A9P4QCC9</accession>
<evidence type="ECO:0000256" key="1">
    <source>
        <dbReference type="SAM" id="MobiDB-lite"/>
    </source>
</evidence>
<proteinExistence type="predicted"/>
<protein>
    <submittedName>
        <fullName evidence="2">Uncharacterized protein</fullName>
    </submittedName>
</protein>